<dbReference type="Proteomes" id="UP000540412">
    <property type="component" value="Unassembled WGS sequence"/>
</dbReference>
<keyword evidence="2" id="KW-1185">Reference proteome</keyword>
<comment type="caution">
    <text evidence="1">The sequence shown here is derived from an EMBL/GenBank/DDBJ whole genome shotgun (WGS) entry which is preliminary data.</text>
</comment>
<dbReference type="AlphaFoldDB" id="A0A7W9UG54"/>
<protein>
    <submittedName>
        <fullName evidence="1">Uncharacterized protein</fullName>
    </submittedName>
</protein>
<gene>
    <name evidence="1" type="ORF">BJY24_000583</name>
</gene>
<evidence type="ECO:0000313" key="2">
    <source>
        <dbReference type="Proteomes" id="UP000540412"/>
    </source>
</evidence>
<dbReference type="EMBL" id="JACHIT010000001">
    <property type="protein sequence ID" value="MBB5911716.1"/>
    <property type="molecule type" value="Genomic_DNA"/>
</dbReference>
<name>A0A7W9UG54_9NOCA</name>
<accession>A0A7W9UG54</accession>
<evidence type="ECO:0000313" key="1">
    <source>
        <dbReference type="EMBL" id="MBB5911716.1"/>
    </source>
</evidence>
<organism evidence="1 2">
    <name type="scientific">Nocardia transvalensis</name>
    <dbReference type="NCBI Taxonomy" id="37333"/>
    <lineage>
        <taxon>Bacteria</taxon>
        <taxon>Bacillati</taxon>
        <taxon>Actinomycetota</taxon>
        <taxon>Actinomycetes</taxon>
        <taxon>Mycobacteriales</taxon>
        <taxon>Nocardiaceae</taxon>
        <taxon>Nocardia</taxon>
    </lineage>
</organism>
<proteinExistence type="predicted"/>
<dbReference type="RefSeq" id="WP_157185586.1">
    <property type="nucleotide sequence ID" value="NZ_JACHIT010000001.1"/>
</dbReference>
<reference evidence="1 2" key="1">
    <citation type="submission" date="2020-08" db="EMBL/GenBank/DDBJ databases">
        <title>Sequencing the genomes of 1000 actinobacteria strains.</title>
        <authorList>
            <person name="Klenk H.-P."/>
        </authorList>
    </citation>
    <scope>NUCLEOTIDE SEQUENCE [LARGE SCALE GENOMIC DNA]</scope>
    <source>
        <strain evidence="1 2">DSM 43582</strain>
    </source>
</reference>
<sequence length="138" mass="14730">MNDHCSAASAQVLELGTVVSTRKPLELATDRPTIRPRAIAYVNSALPGWPENESLVCQHALKLGYTIARLVIFYAVMVEVPVTRLLETVRAHGAVVVVVPDLGHLGGDPARVCEVCDVETVCPPATYARVGEVVEGTA</sequence>